<dbReference type="EMBL" id="QSAF01000001">
    <property type="protein sequence ID" value="RGW36480.1"/>
    <property type="molecule type" value="Genomic_DNA"/>
</dbReference>
<reference evidence="1 2" key="1">
    <citation type="submission" date="2018-08" db="EMBL/GenBank/DDBJ databases">
        <title>A genome reference for cultivated species of the human gut microbiota.</title>
        <authorList>
            <person name="Zou Y."/>
            <person name="Xue W."/>
            <person name="Luo G."/>
        </authorList>
    </citation>
    <scope>NUCLEOTIDE SEQUENCE [LARGE SCALE GENOMIC DNA]</scope>
    <source>
        <strain evidence="1 2">AF12-7</strain>
    </source>
</reference>
<dbReference type="Pfam" id="PF13149">
    <property type="entry name" value="Mfa_like_1"/>
    <property type="match status" value="1"/>
</dbReference>
<dbReference type="CDD" id="cd13121">
    <property type="entry name" value="BF2867_like_C"/>
    <property type="match status" value="1"/>
</dbReference>
<comment type="caution">
    <text evidence="1">The sequence shown here is derived from an EMBL/GenBank/DDBJ whole genome shotgun (WGS) entry which is preliminary data.</text>
</comment>
<dbReference type="Gene3D" id="2.60.40.2620">
    <property type="entry name" value="Fimbrillin-like"/>
    <property type="match status" value="1"/>
</dbReference>
<name>A0A413BBM3_BACSE</name>
<dbReference type="Gene3D" id="2.60.40.2630">
    <property type="match status" value="1"/>
</dbReference>
<dbReference type="AlphaFoldDB" id="A0A413BBM3"/>
<dbReference type="NCBIfam" id="NF038128">
    <property type="entry name" value="choice_anch_J"/>
    <property type="match status" value="1"/>
</dbReference>
<dbReference type="InterPro" id="IPR042278">
    <property type="entry name" value="Mfa-like_1_N"/>
</dbReference>
<organism evidence="1 2">
    <name type="scientific">Bacteroides stercoris</name>
    <dbReference type="NCBI Taxonomy" id="46506"/>
    <lineage>
        <taxon>Bacteria</taxon>
        <taxon>Pseudomonadati</taxon>
        <taxon>Bacteroidota</taxon>
        <taxon>Bacteroidia</taxon>
        <taxon>Bacteroidales</taxon>
        <taxon>Bacteroidaceae</taxon>
        <taxon>Bacteroides</taxon>
    </lineage>
</organism>
<sequence length="648" mass="69181">MRVSNLLIMGALSALVFTGCTNNDDNSEWLDSNSVTFNSRIDGLQTKASKDVWSNGDEVGIFMTTQTAEFANKKYVASDGGTLTAAPGQTLRYPEEGTASFIAYYPYSASLNGKTLAVSVDNQADPAKVDLLYSDNAKAIAAGEAVDLAFKHKLSQIVIAVGSDETLPDISGLKISLSGMNTQADFNLADGTLAAKESKANIEMNVSADGTTAEAIILPTTTLDGVKMTFVLDGKTFEWPVSVNGGAGFEAGYKYTYTATLSTENGKPAVTMGGASIESWTDQPGGDINVDFGEGGGEKPEGEKVLLDEKFDTNEGAFAIKNLVIPVGGNRVWAWAEYTDKVTQESEQFMKASAFINKENKPSEGWLVSPVLNLSAAKKATLTFSHAHKYGVDKAKEMTLWIADEGAEVTTDATGWTQIEIPTYGTGNDYNYVTATVDLSAYTGKNKQIAFRYISTADGAPTWQIDEVKVVADGEGGGTVEPEPEPEPGEGTVLFSEGFGTPQKGNHWPSVDVYKGWENANLVFTDPLMSGSYSNASVRSTSTLDGHVWFAAGKNSALKIEGFATDYTGLKLEYEITANGAGNQNIIKVLTDKGDVDVPDMPIVEQNKYQSVTLAIPDGASYIQFTSEESTNTSGYRIDNVSLTGIAK</sequence>
<evidence type="ECO:0000313" key="2">
    <source>
        <dbReference type="Proteomes" id="UP000285150"/>
    </source>
</evidence>
<gene>
    <name evidence="1" type="ORF">DWV77_00130</name>
</gene>
<dbReference type="Proteomes" id="UP000285150">
    <property type="component" value="Unassembled WGS sequence"/>
</dbReference>
<dbReference type="PROSITE" id="PS51257">
    <property type="entry name" value="PROKAR_LIPOPROTEIN"/>
    <property type="match status" value="1"/>
</dbReference>
<proteinExistence type="predicted"/>
<dbReference type="RefSeq" id="WP_117856736.1">
    <property type="nucleotide sequence ID" value="NZ_JAQCOO010000001.1"/>
</dbReference>
<dbReference type="InterPro" id="IPR025049">
    <property type="entry name" value="Mfa-like_1"/>
</dbReference>
<dbReference type="CDD" id="cd13120">
    <property type="entry name" value="BF2867_like_N"/>
    <property type="match status" value="1"/>
</dbReference>
<accession>A0A413BBM3</accession>
<protein>
    <recommendedName>
        <fullName evidence="3">Fimbrillin family protein</fullName>
    </recommendedName>
</protein>
<evidence type="ECO:0008006" key="3">
    <source>
        <dbReference type="Google" id="ProtNLM"/>
    </source>
</evidence>
<evidence type="ECO:0000313" key="1">
    <source>
        <dbReference type="EMBL" id="RGW36480.1"/>
    </source>
</evidence>
<dbReference type="Gene3D" id="2.60.120.200">
    <property type="match status" value="1"/>
</dbReference>